<keyword evidence="6" id="KW-0614">Plasmid</keyword>
<dbReference type="Pfam" id="PF03466">
    <property type="entry name" value="LysR_substrate"/>
    <property type="match status" value="1"/>
</dbReference>
<dbReference type="InterPro" id="IPR000847">
    <property type="entry name" value="LysR_HTH_N"/>
</dbReference>
<reference evidence="6" key="2">
    <citation type="submission" date="2021-06" db="EMBL/GenBank/DDBJ databases">
        <authorList>
            <person name="Rogers T.H."/>
            <person name="Ramsay J.P."/>
            <person name="Wang P."/>
            <person name="Terpolilli J."/>
        </authorList>
    </citation>
    <scope>NUCLEOTIDE SEQUENCE [LARGE SCALE GENOMIC DNA]</scope>
    <source>
        <strain evidence="6">WSM5005</strain>
        <plasmid evidence="6">pl2WSM5005</plasmid>
    </source>
</reference>
<dbReference type="PANTHER" id="PTHR30346:SF17">
    <property type="entry name" value="LYSR FAMILY TRANSCRIPTIONAL REGULATOR"/>
    <property type="match status" value="1"/>
</dbReference>
<dbReference type="GO" id="GO:0003700">
    <property type="term" value="F:DNA-binding transcription factor activity"/>
    <property type="evidence" value="ECO:0007669"/>
    <property type="project" value="InterPro"/>
</dbReference>
<dbReference type="KEGG" id="pspw:BJG93_33555"/>
<sequence length="303" mass="32908">MPDTRQLRYFVALADHLHFAKAADELGIAQSALSVQVLKLEKEVGARLLNRNKRQPVSLTEVGRMVYEEATAALQHVTRVGQVGRLAARGQLGFVRVGSVASGVSSGLVNGMLKDFRSTHPDVVVELVGMDTPRQLEALAAGEIDLAILRPRRKYPSGLTATIIHTERLVVAIAEDHPLNSKVKLNVSDLANETFITPQLREDEGFSLTLERLAVSGGFSVAAEIRVQDFISALTMASAGYGLVLVPESMQFLMSRALRYRPVSGLEENVYLALARRSREYSPATHALLGSALANVKISANRA</sequence>
<dbReference type="EMBL" id="CP017565">
    <property type="protein sequence ID" value="APA90494.1"/>
    <property type="molecule type" value="Genomic_DNA"/>
</dbReference>
<dbReference type="Gene3D" id="1.10.10.10">
    <property type="entry name" value="Winged helix-like DNA-binding domain superfamily/Winged helix DNA-binding domain"/>
    <property type="match status" value="1"/>
</dbReference>
<dbReference type="PRINTS" id="PR00039">
    <property type="entry name" value="HTHLYSR"/>
</dbReference>
<dbReference type="Proteomes" id="UP000179860">
    <property type="component" value="Plasmid pl2WSM5005"/>
</dbReference>
<keyword evidence="3" id="KW-0238">DNA-binding</keyword>
<dbReference type="CDD" id="cd08414">
    <property type="entry name" value="PBP2_LTTR_aromatics_like"/>
    <property type="match status" value="1"/>
</dbReference>
<keyword evidence="2" id="KW-0805">Transcription regulation</keyword>
<dbReference type="GO" id="GO:0003677">
    <property type="term" value="F:DNA binding"/>
    <property type="evidence" value="ECO:0007669"/>
    <property type="project" value="UniProtKB-KW"/>
</dbReference>
<geneLocation type="plasmid" evidence="6 7">
    <name>pl2WSM5005</name>
</geneLocation>
<dbReference type="GO" id="GO:0032993">
    <property type="term" value="C:protein-DNA complex"/>
    <property type="evidence" value="ECO:0007669"/>
    <property type="project" value="TreeGrafter"/>
</dbReference>
<evidence type="ECO:0000256" key="3">
    <source>
        <dbReference type="ARBA" id="ARBA00023125"/>
    </source>
</evidence>
<dbReference type="SUPFAM" id="SSF53850">
    <property type="entry name" value="Periplasmic binding protein-like II"/>
    <property type="match status" value="1"/>
</dbReference>
<organism evidence="6 7">
    <name type="scientific">Paraburkholderia sprentiae WSM5005</name>
    <dbReference type="NCBI Taxonomy" id="754502"/>
    <lineage>
        <taxon>Bacteria</taxon>
        <taxon>Pseudomonadati</taxon>
        <taxon>Pseudomonadota</taxon>
        <taxon>Betaproteobacteria</taxon>
        <taxon>Burkholderiales</taxon>
        <taxon>Burkholderiaceae</taxon>
        <taxon>Paraburkholderia</taxon>
    </lineage>
</organism>
<dbReference type="Gene3D" id="3.40.190.10">
    <property type="entry name" value="Periplasmic binding protein-like II"/>
    <property type="match status" value="2"/>
</dbReference>
<accession>A0A1I9YWB4</accession>
<dbReference type="InterPro" id="IPR036390">
    <property type="entry name" value="WH_DNA-bd_sf"/>
</dbReference>
<evidence type="ECO:0000313" key="6">
    <source>
        <dbReference type="EMBL" id="APA90494.1"/>
    </source>
</evidence>
<evidence type="ECO:0000313" key="7">
    <source>
        <dbReference type="Proteomes" id="UP000179860"/>
    </source>
</evidence>
<dbReference type="SUPFAM" id="SSF46785">
    <property type="entry name" value="Winged helix' DNA-binding domain"/>
    <property type="match status" value="1"/>
</dbReference>
<dbReference type="PROSITE" id="PS50931">
    <property type="entry name" value="HTH_LYSR"/>
    <property type="match status" value="1"/>
</dbReference>
<dbReference type="InterPro" id="IPR005119">
    <property type="entry name" value="LysR_subst-bd"/>
</dbReference>
<dbReference type="OrthoDB" id="5292387at2"/>
<proteinExistence type="inferred from homology"/>
<comment type="similarity">
    <text evidence="1">Belongs to the LysR transcriptional regulatory family.</text>
</comment>
<dbReference type="AlphaFoldDB" id="A0A1I9YWB4"/>
<keyword evidence="7" id="KW-1185">Reference proteome</keyword>
<feature type="domain" description="HTH lysR-type" evidence="5">
    <location>
        <begin position="2"/>
        <end position="60"/>
    </location>
</feature>
<evidence type="ECO:0000256" key="1">
    <source>
        <dbReference type="ARBA" id="ARBA00009437"/>
    </source>
</evidence>
<name>A0A1I9YWB4_9BURK</name>
<dbReference type="PANTHER" id="PTHR30346">
    <property type="entry name" value="TRANSCRIPTIONAL DUAL REGULATOR HCAR-RELATED"/>
    <property type="match status" value="1"/>
</dbReference>
<evidence type="ECO:0000256" key="4">
    <source>
        <dbReference type="ARBA" id="ARBA00023163"/>
    </source>
</evidence>
<reference evidence="6" key="1">
    <citation type="submission" date="2016-09" db="EMBL/GenBank/DDBJ databases">
        <title>The Complete Genome of Burkholderia sprentiae wsm5005.</title>
        <authorList>
            <person name="De Meyer S."/>
            <person name="Wang P."/>
            <person name="Terpolilli J."/>
        </authorList>
    </citation>
    <scope>NUCLEOTIDE SEQUENCE [LARGE SCALE GENOMIC DNA]</scope>
    <source>
        <strain evidence="6">WSM5005</strain>
        <plasmid evidence="6">pl2WSM5005</plasmid>
    </source>
</reference>
<dbReference type="InterPro" id="IPR036388">
    <property type="entry name" value="WH-like_DNA-bd_sf"/>
</dbReference>
<dbReference type="RefSeq" id="WP_027193633.1">
    <property type="nucleotide sequence ID" value="NZ_CP017565.2"/>
</dbReference>
<dbReference type="Pfam" id="PF00126">
    <property type="entry name" value="HTH_1"/>
    <property type="match status" value="1"/>
</dbReference>
<evidence type="ECO:0000259" key="5">
    <source>
        <dbReference type="PROSITE" id="PS50931"/>
    </source>
</evidence>
<protein>
    <submittedName>
        <fullName evidence="6">LysR family transcriptional regulator</fullName>
    </submittedName>
</protein>
<keyword evidence="4" id="KW-0804">Transcription</keyword>
<evidence type="ECO:0000256" key="2">
    <source>
        <dbReference type="ARBA" id="ARBA00023015"/>
    </source>
</evidence>
<dbReference type="FunFam" id="1.10.10.10:FF:000001">
    <property type="entry name" value="LysR family transcriptional regulator"/>
    <property type="match status" value="1"/>
</dbReference>
<gene>
    <name evidence="6" type="ORF">BJG93_33555</name>
</gene>